<proteinExistence type="predicted"/>
<comment type="caution">
    <text evidence="3">The sequence shown here is derived from an EMBL/GenBank/DDBJ whole genome shotgun (WGS) entry which is preliminary data.</text>
</comment>
<evidence type="ECO:0000313" key="3">
    <source>
        <dbReference type="EMBL" id="RYJ53426.1"/>
    </source>
</evidence>
<evidence type="ECO:0000256" key="1">
    <source>
        <dbReference type="SAM" id="SignalP"/>
    </source>
</evidence>
<dbReference type="EMBL" id="QNVY02000001">
    <property type="protein sequence ID" value="RYJ53426.1"/>
    <property type="molecule type" value="Genomic_DNA"/>
</dbReference>
<gene>
    <name evidence="3" type="ORF">DR871_005060</name>
</gene>
<accession>A0A482U119</accession>
<organism evidence="3 4">
    <name type="scientific">Flavobacterium petrolei</name>
    <dbReference type="NCBI Taxonomy" id="2259594"/>
    <lineage>
        <taxon>Bacteria</taxon>
        <taxon>Pseudomonadati</taxon>
        <taxon>Bacteroidota</taxon>
        <taxon>Flavobacteriia</taxon>
        <taxon>Flavobacteriales</taxon>
        <taxon>Flavobacteriaceae</taxon>
        <taxon>Flavobacterium</taxon>
    </lineage>
</organism>
<feature type="signal peptide" evidence="1">
    <location>
        <begin position="1"/>
        <end position="20"/>
    </location>
</feature>
<reference evidence="3 4" key="1">
    <citation type="submission" date="2019-01" db="EMBL/GenBank/DDBJ databases">
        <title>Flavobacterium sp. nov. isolated from arctic soil.</title>
        <authorList>
            <person name="Kim D.-U."/>
        </authorList>
    </citation>
    <scope>NUCLEOTIDE SEQUENCE [LARGE SCALE GENOMIC DNA]</scope>
    <source>
        <strain evidence="3 4">Kopri-42</strain>
    </source>
</reference>
<dbReference type="OrthoDB" id="1652165at2"/>
<dbReference type="Gene3D" id="2.60.120.260">
    <property type="entry name" value="Galactose-binding domain-like"/>
    <property type="match status" value="1"/>
</dbReference>
<dbReference type="InterPro" id="IPR000421">
    <property type="entry name" value="FA58C"/>
</dbReference>
<feature type="domain" description="F5/8 type C" evidence="2">
    <location>
        <begin position="1478"/>
        <end position="1561"/>
    </location>
</feature>
<dbReference type="InterPro" id="IPR008979">
    <property type="entry name" value="Galactose-bd-like_sf"/>
</dbReference>
<dbReference type="Proteomes" id="UP000253235">
    <property type="component" value="Unassembled WGS sequence"/>
</dbReference>
<evidence type="ECO:0000259" key="2">
    <source>
        <dbReference type="PROSITE" id="PS50022"/>
    </source>
</evidence>
<sequence length="2270" mass="234638">MNKKLLLLIAFFFTVAFTSAQNTRFSVNSGNWNSTSTWSTTSGGAAGASVPLATDAVVIERGRTVSVNINNAVCASLQLGGLTADNSGTLTFSTTTITDPTLTVTGLVQVGGAGNANRDGIITFISGSTLTAGSLTLGNSAGTPGQGAVTMTSNSIMNVGAFNVINAGHAWFPSTGTVNMTTTNTLPTSIFTSFNNLTVSAGTTTAGSDFSVSGVLNVAATTTLNMAAFAMTGAALNTSGIGTIRTQATATPLPTGRNWSGTVQYDRPAGGQVIMAGTYSNLTLSNTSGTQTASGALTVNGVLITTAGCTLNIGTNQLLGTLTTITNGGTIQTQNTTSTPIPTGKIWGGTVQYNGAGQTVMSGTYNNLTLSGSGVKTFAANTVIDNITAIGTGVQANLNAITTHTTGALLLNVANQVGGTWGTTTSGATSTNNTFFSGTGRITVPNNAIIDNNFASYSNSTADVFASVGEYTGPLTLTAPNGFVFINTKFASYGTPNGSYPNFTIGSCHAVNSRAITTGLLGNTIATIAPTNGVFTDPCGGTVKRYSIIATYAEPICSGNSVGVITGSTPTGGNGTYNYLWEQSTSVAGTYITVSGTSNAKDYTPGTLTATTYYRRTVTSGAYSDATIVIVPILSGPITAPVITSLCTNTLSVPASTIPGTYVQWFSGSCGGTVLATGTTYNPTAAGTYFARYTNRCASSSCSSFNVASTPPINTVSITPTSPNPICTGTSTASLVYTSTGSPNSYSITWSPNGYLIDIANRSLPNASSGTITLDIPANVLAGTYTGTITVRTSGGCVSASKTFTMQFNKAASIASSSPTLCQNTLMTPITHTTTGTTSIGAPTGLPIGVSASWASNTITISGTPTQSGTFNYSIPLTGSCSGTVNATGTITVNPPSVGGTVSGGTTVCSGANSTILTLLGHTGAVVRWESSLDNFATAGSAIANIGTTLTATNLSTTTSYRAVLQSGSCSIANSSLATVTVDQPSVGGTISGGVTVCSGINSTNLTLSGHTGTVVRWESSLDNFATAGSTIANTSTTLTVTNLSATTSYRAVLQSGSCSIANSSLATVTVDQPSVGGTISGGVTVCSGINSTNLTLSGHTGTVVRWESSLDNFATAGSTIANTSTTLTVTNLSATTSYRAVLQSGSCSIANSSLATVTVDQPSVGGTISGGVTVCSGINSTNLTLSGHTGTVVRWESSLDNFATAGSTIANTSTTLTVTNLSATTSYRAVLQSGSCSIVNSSSAAVTVNPPSVGGTVSGGTTVCSGANSTILTLAGHTGAVVRWESSLDNFATAGSAIANIGTTLTATNLSTTTSYRAVLQSGSCSIANSSLATVTVNPPSVGGTVSGGTTVCSGTNSTVLTLAGHIGTITKWQSAVSPFSTWTDIANTAATYTSGSLSATTQFRAVVQSGSCAEVYSVPVAITVNSAPTITPNKVDETCATTNDGSISPTLFGGLTNVRYIKLTQKFVNADAWQQVQEIQALEVFTGSNVALSSTGAIATSSSIYNNDPGTFGPAKVNDGDAVGYSFWHSNSTNINEWVQVDLQSGKNIDYLRIYNRSDCCQNRGQNMLLELFDGANNLVYSRTVNLWENINGPHYIDVNILDLSWTDSATTLNRTGLDSATYILNYADAIGCSLSSPINIGSAIIAIPTQGTITPITCNVPVASVILNNLPSVGTWTLTQSGTATATISGTGSSATISGLAPGTYNFSVSIGGCSSSNLEAVKIDPLQETIWNGGWSNGLPNSDKKLIFTANYNQTIDLVACSCEVKSGNVTVSSGKTMTLTNELKVSGGIMKFENNASLVQINEDSTINSGAITYQRETVTPVDKFDFTYWTSPVSGQTLYNTSPNTLADKYFSFNAVNNNWIQENSLTKVMEPGVGYIIRGPQNNYAPNPIGTHRANFIGEPNNGTIPVEILATDASYLLGNPYPSALDADLFLQDNDGVIDGTLYFWTHNTDIAPSGSNYIYDSDDYASYNLLGGVGTAAASDVNPVPTIPAGEIASGQGFFATSIALGTLNFTNTMRLGGSTNSQFFRSNSKSKKNVSFDKNRLWLNFSNTEGAFKQTLIGYATGATNEYERTFDGISFDGNTFVDFYSILEDKNFVIQGRALPFLQSDEVPLGYKTTIKGNFTITIFQTDGFFTAQNVFLEDKMLGVIHNLKEASYNFTTEKGVFNERFVLRYTDKTLGTGDFESEDKTIVVFKEKNELKIKSEFETIKRVTIFDLLGKKVFEETLKDVNEFRTSNITLKNQIVIVKVVLTNGQVVAKKVSY</sequence>
<dbReference type="NCBIfam" id="NF033708">
    <property type="entry name" value="T9SS_Cterm_ChiA"/>
    <property type="match status" value="1"/>
</dbReference>
<keyword evidence="1" id="KW-0732">Signal</keyword>
<dbReference type="SUPFAM" id="SSF49785">
    <property type="entry name" value="Galactose-binding domain-like"/>
    <property type="match status" value="1"/>
</dbReference>
<protein>
    <submittedName>
        <fullName evidence="3">T9SS sorting signal type C domain-containing protein</fullName>
    </submittedName>
</protein>
<dbReference type="RefSeq" id="WP_113664569.1">
    <property type="nucleotide sequence ID" value="NZ_QNVY02000001.1"/>
</dbReference>
<dbReference type="PROSITE" id="PS50022">
    <property type="entry name" value="FA58C_3"/>
    <property type="match status" value="1"/>
</dbReference>
<feature type="chain" id="PRO_5019846134" evidence="1">
    <location>
        <begin position="21"/>
        <end position="2270"/>
    </location>
</feature>
<evidence type="ECO:0000313" key="4">
    <source>
        <dbReference type="Proteomes" id="UP000253235"/>
    </source>
</evidence>
<dbReference type="Pfam" id="PF22633">
    <property type="entry name" value="F5_F8_type_C_2"/>
    <property type="match status" value="1"/>
</dbReference>
<dbReference type="CDD" id="cd22842">
    <property type="entry name" value="Gal_Rha_Lectin_BGal"/>
    <property type="match status" value="1"/>
</dbReference>
<name>A0A482U119_9FLAO</name>
<keyword evidence="4" id="KW-1185">Reference proteome</keyword>